<dbReference type="Proteomes" id="UP000276133">
    <property type="component" value="Unassembled WGS sequence"/>
</dbReference>
<comment type="caution">
    <text evidence="1">The sequence shown here is derived from an EMBL/GenBank/DDBJ whole genome shotgun (WGS) entry which is preliminary data.</text>
</comment>
<sequence length="246" mass="29015">MPVLNLDMSNIPIYCSPGLSECLSFSFKTNDSTKNLKFYDKDFLKTNESKKKYCNIVRQLYREKNRFSVTVSVANLNRDRKPKNRFSSREQLLNGIFILLYHNVFDDSNTCDLKTTLNISYFNQTRVNEETENQEMNDMQMESYPDCVENEQNDEENKCEKYKDMDNEKTLTRRKKKLRMRVMVKAKVRRTKIMSERVMVKVKKKETKIMSVINLSNDRFTTKNVLNLGFNPITSENHNQNATASN</sequence>
<keyword evidence="2" id="KW-1185">Reference proteome</keyword>
<name>A0A3M7QXW6_BRAPC</name>
<accession>A0A3M7QXW6</accession>
<gene>
    <name evidence="1" type="ORF">BpHYR1_048076</name>
</gene>
<protein>
    <submittedName>
        <fullName evidence="1">Uncharacterized protein</fullName>
    </submittedName>
</protein>
<evidence type="ECO:0000313" key="1">
    <source>
        <dbReference type="EMBL" id="RNA15785.1"/>
    </source>
</evidence>
<evidence type="ECO:0000313" key="2">
    <source>
        <dbReference type="Proteomes" id="UP000276133"/>
    </source>
</evidence>
<proteinExistence type="predicted"/>
<organism evidence="1 2">
    <name type="scientific">Brachionus plicatilis</name>
    <name type="common">Marine rotifer</name>
    <name type="synonym">Brachionus muelleri</name>
    <dbReference type="NCBI Taxonomy" id="10195"/>
    <lineage>
        <taxon>Eukaryota</taxon>
        <taxon>Metazoa</taxon>
        <taxon>Spiralia</taxon>
        <taxon>Gnathifera</taxon>
        <taxon>Rotifera</taxon>
        <taxon>Eurotatoria</taxon>
        <taxon>Monogononta</taxon>
        <taxon>Pseudotrocha</taxon>
        <taxon>Ploima</taxon>
        <taxon>Brachionidae</taxon>
        <taxon>Brachionus</taxon>
    </lineage>
</organism>
<dbReference type="EMBL" id="REGN01004891">
    <property type="protein sequence ID" value="RNA15785.1"/>
    <property type="molecule type" value="Genomic_DNA"/>
</dbReference>
<dbReference type="AlphaFoldDB" id="A0A3M7QXW6"/>
<reference evidence="1 2" key="1">
    <citation type="journal article" date="2018" name="Sci. Rep.">
        <title>Genomic signatures of local adaptation to the degree of environmental predictability in rotifers.</title>
        <authorList>
            <person name="Franch-Gras L."/>
            <person name="Hahn C."/>
            <person name="Garcia-Roger E.M."/>
            <person name="Carmona M.J."/>
            <person name="Serra M."/>
            <person name="Gomez A."/>
        </authorList>
    </citation>
    <scope>NUCLEOTIDE SEQUENCE [LARGE SCALE GENOMIC DNA]</scope>
    <source>
        <strain evidence="1">HYR1</strain>
    </source>
</reference>